<sequence>MRFITYAEEGEDRVGVLADDQVHALPVGVTLLDLLRAENGLQAAGERALQRTSSVRAYADLRLRAPLPTPPTVRDFMTFEQHLEGAARLAGPDATIPDRWYEAPAFYFTNPYAIRGPHDDVPVPPGSQLFDLELEVAAVIGRTGSDVRPEDGESYIAGYTIMNDWSARDVQFAEMEVRLGPAKGKDTATTLGPVLVTPDELAPWRAGTAYDLAMTVDINGERIGEDRWSSMAFSYGDMVAYASRGTEIRPGDVLGSGTCGAGCLAELWGRHGRDVHQPLQPGDVVTVGVEQLGSLTTRIVAGVDPVPIPSARRRS</sequence>
<dbReference type="EMBL" id="JBAPLU010000039">
    <property type="protein sequence ID" value="MEI4274195.1"/>
    <property type="molecule type" value="Genomic_DNA"/>
</dbReference>
<feature type="domain" description="Fumarylacetoacetase-like C-terminal" evidence="1">
    <location>
        <begin position="75"/>
        <end position="300"/>
    </location>
</feature>
<evidence type="ECO:0000313" key="3">
    <source>
        <dbReference type="Proteomes" id="UP001361570"/>
    </source>
</evidence>
<dbReference type="RefSeq" id="WP_336406310.1">
    <property type="nucleotide sequence ID" value="NZ_JBAPLU010000039.1"/>
</dbReference>
<dbReference type="InterPro" id="IPR011234">
    <property type="entry name" value="Fumarylacetoacetase-like_C"/>
</dbReference>
<evidence type="ECO:0000259" key="1">
    <source>
        <dbReference type="Pfam" id="PF01557"/>
    </source>
</evidence>
<comment type="caution">
    <text evidence="2">The sequence shown here is derived from an EMBL/GenBank/DDBJ whole genome shotgun (WGS) entry which is preliminary data.</text>
</comment>
<dbReference type="SUPFAM" id="SSF56529">
    <property type="entry name" value="FAH"/>
    <property type="match status" value="1"/>
</dbReference>
<proteinExistence type="predicted"/>
<keyword evidence="2" id="KW-0378">Hydrolase</keyword>
<dbReference type="InterPro" id="IPR036663">
    <property type="entry name" value="Fumarylacetoacetase_C_sf"/>
</dbReference>
<dbReference type="PANTHER" id="PTHR43211">
    <property type="entry name" value="FUMARYLACETOACETATE HYDROLASE"/>
    <property type="match status" value="1"/>
</dbReference>
<gene>
    <name evidence="2" type="ORF">TEK04_20920</name>
</gene>
<name>A0ABU8DZE6_9ACTN</name>
<dbReference type="GO" id="GO:0016787">
    <property type="term" value="F:hydrolase activity"/>
    <property type="evidence" value="ECO:0007669"/>
    <property type="project" value="UniProtKB-KW"/>
</dbReference>
<keyword evidence="3" id="KW-1185">Reference proteome</keyword>
<dbReference type="Gene3D" id="3.90.850.10">
    <property type="entry name" value="Fumarylacetoacetase-like, C-terminal domain"/>
    <property type="match status" value="1"/>
</dbReference>
<dbReference type="Pfam" id="PF01557">
    <property type="entry name" value="FAA_hydrolase"/>
    <property type="match status" value="1"/>
</dbReference>
<dbReference type="Proteomes" id="UP001361570">
    <property type="component" value="Unassembled WGS sequence"/>
</dbReference>
<organism evidence="2 3">
    <name type="scientific">Klenkia sesuvii</name>
    <dbReference type="NCBI Taxonomy" id="3103137"/>
    <lineage>
        <taxon>Bacteria</taxon>
        <taxon>Bacillati</taxon>
        <taxon>Actinomycetota</taxon>
        <taxon>Actinomycetes</taxon>
        <taxon>Geodermatophilales</taxon>
        <taxon>Geodermatophilaceae</taxon>
        <taxon>Klenkia</taxon>
    </lineage>
</organism>
<accession>A0ABU8DZE6</accession>
<dbReference type="PANTHER" id="PTHR43211:SF1">
    <property type="entry name" value="BLL6422 PROTEIN"/>
    <property type="match status" value="1"/>
</dbReference>
<reference evidence="2 3" key="1">
    <citation type="submission" date="2024-03" db="EMBL/GenBank/DDBJ databases">
        <title>Draft genome sequence of Klenkia sp. LSe6-5.</title>
        <authorList>
            <person name="Duangmal K."/>
            <person name="Chantavorakit T."/>
        </authorList>
    </citation>
    <scope>NUCLEOTIDE SEQUENCE [LARGE SCALE GENOMIC DNA]</scope>
    <source>
        <strain evidence="2 3">LSe6-5</strain>
    </source>
</reference>
<protein>
    <submittedName>
        <fullName evidence="2">Fumarylacetoacetate hydrolase family protein</fullName>
    </submittedName>
</protein>
<evidence type="ECO:0000313" key="2">
    <source>
        <dbReference type="EMBL" id="MEI4274195.1"/>
    </source>
</evidence>